<organism evidence="2 3">
    <name type="scientific">Herbidospora galbida</name>
    <dbReference type="NCBI Taxonomy" id="2575442"/>
    <lineage>
        <taxon>Bacteria</taxon>
        <taxon>Bacillati</taxon>
        <taxon>Actinomycetota</taxon>
        <taxon>Actinomycetes</taxon>
        <taxon>Streptosporangiales</taxon>
        <taxon>Streptosporangiaceae</taxon>
        <taxon>Herbidospora</taxon>
    </lineage>
</organism>
<name>A0A4U3MQZ4_9ACTN</name>
<sequence length="330" mass="36946">MSVTTRRDAASIREEWLRVALSTEPADRPEAESAIAGLYRLNGLPPPRFHWVSSPAAAADLLRAHRHESLTRLFEARRQTMTRALDSGMAARPGRRRQVFWQVVDPLARSGLPNRLVVYDHDRAWPEVHDVSWLAGYDCLPWVPGVEGIDLWDRAARAGGWWVPFRQVCVVVDRPCVVHTQPGPEPGVVLVHGDDGPAVVYRDGRSAYAWRGLSVPPWVVEEPTAARIRDESDPDIRLAAIQRMGWPEFVDQTAGRLIATAPDPGNDAELLLYDVMEHTVLIVVNGTVERDGTRRRYGLIVPEDVADPVEAAAWTYGITAPLYRQLVRRT</sequence>
<dbReference type="RefSeq" id="WP_137246004.1">
    <property type="nucleotide sequence ID" value="NZ_SZQA01000003.1"/>
</dbReference>
<evidence type="ECO:0000313" key="3">
    <source>
        <dbReference type="Proteomes" id="UP000308705"/>
    </source>
</evidence>
<dbReference type="AlphaFoldDB" id="A0A4U3MQZ4"/>
<proteinExistence type="predicted"/>
<dbReference type="InterPro" id="IPR046633">
    <property type="entry name" value="DUF6745"/>
</dbReference>
<reference evidence="2 3" key="1">
    <citation type="submission" date="2019-04" db="EMBL/GenBank/DDBJ databases">
        <title>Herbidospora sp. NEAU-GS14.nov., a novel actinomycete isolated from soil.</title>
        <authorList>
            <person name="Han L."/>
        </authorList>
    </citation>
    <scope>NUCLEOTIDE SEQUENCE [LARGE SCALE GENOMIC DNA]</scope>
    <source>
        <strain evidence="2 3">NEAU-GS14</strain>
    </source>
</reference>
<gene>
    <name evidence="2" type="ORF">FDA94_05965</name>
</gene>
<comment type="caution">
    <text evidence="2">The sequence shown here is derived from an EMBL/GenBank/DDBJ whole genome shotgun (WGS) entry which is preliminary data.</text>
</comment>
<dbReference type="OrthoDB" id="871648at2"/>
<feature type="domain" description="DUF6745" evidence="1">
    <location>
        <begin position="128"/>
        <end position="324"/>
    </location>
</feature>
<evidence type="ECO:0000259" key="1">
    <source>
        <dbReference type="Pfam" id="PF20530"/>
    </source>
</evidence>
<evidence type="ECO:0000313" key="2">
    <source>
        <dbReference type="EMBL" id="TKK90536.1"/>
    </source>
</evidence>
<dbReference type="Pfam" id="PF20530">
    <property type="entry name" value="DUF6745"/>
    <property type="match status" value="1"/>
</dbReference>
<keyword evidence="3" id="KW-1185">Reference proteome</keyword>
<dbReference type="Proteomes" id="UP000308705">
    <property type="component" value="Unassembled WGS sequence"/>
</dbReference>
<accession>A0A4U3MQZ4</accession>
<dbReference type="EMBL" id="SZQA01000003">
    <property type="protein sequence ID" value="TKK90536.1"/>
    <property type="molecule type" value="Genomic_DNA"/>
</dbReference>
<protein>
    <recommendedName>
        <fullName evidence="1">DUF6745 domain-containing protein</fullName>
    </recommendedName>
</protein>